<dbReference type="Gene3D" id="3.30.420.10">
    <property type="entry name" value="Ribonuclease H-like superfamily/Ribonuclease H"/>
    <property type="match status" value="1"/>
</dbReference>
<comment type="function">
    <text evidence="1">DNA polymerase III is a complex, multichain enzyme responsible for most of the replicative synthesis in bacteria. The epsilon subunit contain the editing function and is a proofreading 3'-5' exonuclease.</text>
</comment>
<dbReference type="RefSeq" id="WP_072904982.1">
    <property type="nucleotide sequence ID" value="NZ_FQZT01000001.1"/>
</dbReference>
<dbReference type="GO" id="GO:0003887">
    <property type="term" value="F:DNA-directed DNA polymerase activity"/>
    <property type="evidence" value="ECO:0007669"/>
    <property type="project" value="InterPro"/>
</dbReference>
<protein>
    <submittedName>
        <fullName evidence="4">DNA polymerase-3 subunit epsilon</fullName>
    </submittedName>
</protein>
<dbReference type="NCBIfam" id="TIGR00573">
    <property type="entry name" value="dnaq"/>
    <property type="match status" value="1"/>
</dbReference>
<dbReference type="OrthoDB" id="9804290at2"/>
<name>A0A1M6BV82_MALRU</name>
<evidence type="ECO:0000313" key="5">
    <source>
        <dbReference type="Proteomes" id="UP000184171"/>
    </source>
</evidence>
<dbReference type="PANTHER" id="PTHR30231:SF37">
    <property type="entry name" value="EXODEOXYRIBONUCLEASE 10"/>
    <property type="match status" value="1"/>
</dbReference>
<dbReference type="InterPro" id="IPR013520">
    <property type="entry name" value="Ribonucl_H"/>
</dbReference>
<dbReference type="CDD" id="cd06127">
    <property type="entry name" value="DEDDh"/>
    <property type="match status" value="1"/>
</dbReference>
<dbReference type="InterPro" id="IPR006054">
    <property type="entry name" value="DnaQ"/>
</dbReference>
<sequence>MNYTLCNETVVVIDFETSGMSPEQGDRVIEIGAVLIRHGKVADSFQTLVNPGFLVSREIEMVTGINNRMLNEAPSAAAVMGDLAHFIGTHPLVAHNASFDQKFLESEFALTGKKRPFNFGCTLKIARRIYPDLPNYKLETLVKLKGLAGNGQFHRALADAEMTAALWLRIISDLGQRYGFTDIPFETLNKLGKTPYPQVDQFLQKTAEELKSAPPDTTGSLF</sequence>
<dbReference type="PANTHER" id="PTHR30231">
    <property type="entry name" value="DNA POLYMERASE III SUBUNIT EPSILON"/>
    <property type="match status" value="1"/>
</dbReference>
<evidence type="ECO:0000313" key="4">
    <source>
        <dbReference type="EMBL" id="SHI52513.1"/>
    </source>
</evidence>
<dbReference type="EMBL" id="FQZT01000001">
    <property type="protein sequence ID" value="SHI52513.1"/>
    <property type="molecule type" value="Genomic_DNA"/>
</dbReference>
<dbReference type="Proteomes" id="UP000184171">
    <property type="component" value="Unassembled WGS sequence"/>
</dbReference>
<accession>A0A1M6BV82</accession>
<dbReference type="STRING" id="1122189.SAMN02745165_00308"/>
<feature type="domain" description="Exonuclease" evidence="3">
    <location>
        <begin position="9"/>
        <end position="176"/>
    </location>
</feature>
<dbReference type="FunFam" id="3.30.420.10:FF:000045">
    <property type="entry name" value="3'-5' exonuclease DinG"/>
    <property type="match status" value="1"/>
</dbReference>
<dbReference type="InterPro" id="IPR036397">
    <property type="entry name" value="RNaseH_sf"/>
</dbReference>
<comment type="subunit">
    <text evidence="2">DNA polymerase III contains a core (composed of alpha, epsilon and theta chains) that associates with a tau subunit. This core dimerizes to form the POLIII' complex. PolIII' associates with the gamma complex (composed of gamma, delta, delta', psi and chi chains) and with the beta chain to form the complete DNA polymerase III complex.</text>
</comment>
<dbReference type="GO" id="GO:0003677">
    <property type="term" value="F:DNA binding"/>
    <property type="evidence" value="ECO:0007669"/>
    <property type="project" value="InterPro"/>
</dbReference>
<keyword evidence="5" id="KW-1185">Reference proteome</keyword>
<evidence type="ECO:0000256" key="1">
    <source>
        <dbReference type="ARBA" id="ARBA00025483"/>
    </source>
</evidence>
<dbReference type="AlphaFoldDB" id="A0A1M6BV82"/>
<dbReference type="GO" id="GO:0005829">
    <property type="term" value="C:cytosol"/>
    <property type="evidence" value="ECO:0007669"/>
    <property type="project" value="TreeGrafter"/>
</dbReference>
<evidence type="ECO:0000259" key="3">
    <source>
        <dbReference type="SMART" id="SM00479"/>
    </source>
</evidence>
<dbReference type="SUPFAM" id="SSF53098">
    <property type="entry name" value="Ribonuclease H-like"/>
    <property type="match status" value="1"/>
</dbReference>
<evidence type="ECO:0000256" key="2">
    <source>
        <dbReference type="ARBA" id="ARBA00026073"/>
    </source>
</evidence>
<dbReference type="GO" id="GO:0045004">
    <property type="term" value="P:DNA replication proofreading"/>
    <property type="evidence" value="ECO:0007669"/>
    <property type="project" value="TreeGrafter"/>
</dbReference>
<dbReference type="InterPro" id="IPR012337">
    <property type="entry name" value="RNaseH-like_sf"/>
</dbReference>
<dbReference type="Pfam" id="PF00929">
    <property type="entry name" value="RNase_T"/>
    <property type="match status" value="1"/>
</dbReference>
<dbReference type="GO" id="GO:0008408">
    <property type="term" value="F:3'-5' exonuclease activity"/>
    <property type="evidence" value="ECO:0007669"/>
    <property type="project" value="TreeGrafter"/>
</dbReference>
<gene>
    <name evidence="4" type="ORF">SAMN02745165_00308</name>
</gene>
<dbReference type="SMART" id="SM00479">
    <property type="entry name" value="EXOIII"/>
    <property type="match status" value="1"/>
</dbReference>
<proteinExistence type="predicted"/>
<organism evidence="4 5">
    <name type="scientific">Malonomonas rubra DSM 5091</name>
    <dbReference type="NCBI Taxonomy" id="1122189"/>
    <lineage>
        <taxon>Bacteria</taxon>
        <taxon>Pseudomonadati</taxon>
        <taxon>Thermodesulfobacteriota</taxon>
        <taxon>Desulfuromonadia</taxon>
        <taxon>Desulfuromonadales</taxon>
        <taxon>Geopsychrobacteraceae</taxon>
        <taxon>Malonomonas</taxon>
    </lineage>
</organism>
<reference evidence="4 5" key="1">
    <citation type="submission" date="2016-11" db="EMBL/GenBank/DDBJ databases">
        <authorList>
            <person name="Jaros S."/>
            <person name="Januszkiewicz K."/>
            <person name="Wedrychowicz H."/>
        </authorList>
    </citation>
    <scope>NUCLEOTIDE SEQUENCE [LARGE SCALE GENOMIC DNA]</scope>
    <source>
        <strain evidence="4 5">DSM 5091</strain>
    </source>
</reference>